<evidence type="ECO:0000256" key="7">
    <source>
        <dbReference type="ARBA" id="ARBA00049442"/>
    </source>
</evidence>
<dbReference type="Proteomes" id="UP001225646">
    <property type="component" value="Unassembled WGS sequence"/>
</dbReference>
<evidence type="ECO:0000256" key="8">
    <source>
        <dbReference type="HAMAP-Rule" id="MF_00222"/>
    </source>
</evidence>
<feature type="domain" description="Quinate/shikimate 5-dehydrogenase/glutamyl-tRNA reductase" evidence="9">
    <location>
        <begin position="117"/>
        <end position="193"/>
    </location>
</feature>
<dbReference type="PANTHER" id="PTHR21089:SF1">
    <property type="entry name" value="BIFUNCTIONAL 3-DEHYDROQUINATE DEHYDRATASE_SHIKIMATE DEHYDROGENASE, CHLOROPLASTIC"/>
    <property type="match status" value="1"/>
</dbReference>
<evidence type="ECO:0000256" key="2">
    <source>
        <dbReference type="ARBA" id="ARBA00012962"/>
    </source>
</evidence>
<feature type="active site" description="Proton acceptor" evidence="8">
    <location>
        <position position="66"/>
    </location>
</feature>
<feature type="binding site" evidence="8">
    <location>
        <position position="87"/>
    </location>
    <ligand>
        <name>shikimate</name>
        <dbReference type="ChEBI" id="CHEBI:36208"/>
    </ligand>
</feature>
<comment type="subunit">
    <text evidence="8">Homodimer.</text>
</comment>
<feature type="binding site" evidence="8">
    <location>
        <position position="250"/>
    </location>
    <ligand>
        <name>shikimate</name>
        <dbReference type="ChEBI" id="CHEBI:36208"/>
    </ligand>
</feature>
<keyword evidence="6 8" id="KW-0057">Aromatic amino acid biosynthesis</keyword>
<keyword evidence="3 8" id="KW-0028">Amino-acid biosynthesis</keyword>
<evidence type="ECO:0000256" key="3">
    <source>
        <dbReference type="ARBA" id="ARBA00022605"/>
    </source>
</evidence>
<dbReference type="InterPro" id="IPR046346">
    <property type="entry name" value="Aminoacid_DH-like_N_sf"/>
</dbReference>
<feature type="domain" description="Shikimate dehydrogenase substrate binding N-terminal" evidence="10">
    <location>
        <begin position="7"/>
        <end position="89"/>
    </location>
</feature>
<dbReference type="NCBIfam" id="NF001319">
    <property type="entry name" value="PRK00258.3-3"/>
    <property type="match status" value="1"/>
</dbReference>
<comment type="catalytic activity">
    <reaction evidence="7 8">
        <text>shikimate + NADP(+) = 3-dehydroshikimate + NADPH + H(+)</text>
        <dbReference type="Rhea" id="RHEA:17737"/>
        <dbReference type="ChEBI" id="CHEBI:15378"/>
        <dbReference type="ChEBI" id="CHEBI:16630"/>
        <dbReference type="ChEBI" id="CHEBI:36208"/>
        <dbReference type="ChEBI" id="CHEBI:57783"/>
        <dbReference type="ChEBI" id="CHEBI:58349"/>
        <dbReference type="EC" id="1.1.1.25"/>
    </reaction>
</comment>
<proteinExistence type="inferred from homology"/>
<dbReference type="Pfam" id="PF01488">
    <property type="entry name" value="Shikimate_DH"/>
    <property type="match status" value="1"/>
</dbReference>
<dbReference type="InterPro" id="IPR022893">
    <property type="entry name" value="Shikimate_DH_fam"/>
</dbReference>
<protein>
    <recommendedName>
        <fullName evidence="2 8">Shikimate dehydrogenase (NADP(+))</fullName>
        <shortName evidence="8">SDH</shortName>
        <ecNumber evidence="2 8">1.1.1.25</ecNumber>
    </recommendedName>
</protein>
<dbReference type="HAMAP" id="MF_00222">
    <property type="entry name" value="Shikimate_DH_AroE"/>
    <property type="match status" value="1"/>
</dbReference>
<dbReference type="CDD" id="cd01065">
    <property type="entry name" value="NAD_bind_Shikimate_DH"/>
    <property type="match status" value="1"/>
</dbReference>
<dbReference type="InterPro" id="IPR036291">
    <property type="entry name" value="NAD(P)-bd_dom_sf"/>
</dbReference>
<accession>A0ABT9VK66</accession>
<gene>
    <name evidence="8" type="primary">aroE</name>
    <name evidence="12" type="ORF">J2S06_000337</name>
</gene>
<organism evidence="12 13">
    <name type="scientific">Aeribacillus alveayuensis</name>
    <dbReference type="NCBI Taxonomy" id="279215"/>
    <lineage>
        <taxon>Bacteria</taxon>
        <taxon>Bacillati</taxon>
        <taxon>Bacillota</taxon>
        <taxon>Bacilli</taxon>
        <taxon>Bacillales</taxon>
        <taxon>Bacillaceae</taxon>
        <taxon>Aeribacillus</taxon>
    </lineage>
</organism>
<dbReference type="GO" id="GO:0004764">
    <property type="term" value="F:shikimate 3-dehydrogenase (NADP+) activity"/>
    <property type="evidence" value="ECO:0007669"/>
    <property type="project" value="UniProtKB-EC"/>
</dbReference>
<dbReference type="Gene3D" id="3.40.50.720">
    <property type="entry name" value="NAD(P)-binding Rossmann-like Domain"/>
    <property type="match status" value="1"/>
</dbReference>
<dbReference type="InterPro" id="IPR041121">
    <property type="entry name" value="SDH_C"/>
</dbReference>
<evidence type="ECO:0000256" key="5">
    <source>
        <dbReference type="ARBA" id="ARBA00023002"/>
    </source>
</evidence>
<dbReference type="PANTHER" id="PTHR21089">
    <property type="entry name" value="SHIKIMATE DEHYDROGENASE"/>
    <property type="match status" value="1"/>
</dbReference>
<dbReference type="Gene3D" id="3.40.50.10860">
    <property type="entry name" value="Leucine Dehydrogenase, chain A, domain 1"/>
    <property type="match status" value="1"/>
</dbReference>
<evidence type="ECO:0000256" key="4">
    <source>
        <dbReference type="ARBA" id="ARBA00022857"/>
    </source>
</evidence>
<reference evidence="12 13" key="1">
    <citation type="submission" date="2023-07" db="EMBL/GenBank/DDBJ databases">
        <title>Genomic Encyclopedia of Type Strains, Phase IV (KMG-IV): sequencing the most valuable type-strain genomes for metagenomic binning, comparative biology and taxonomic classification.</title>
        <authorList>
            <person name="Goeker M."/>
        </authorList>
    </citation>
    <scope>NUCLEOTIDE SEQUENCE [LARGE SCALE GENOMIC DNA]</scope>
    <source>
        <strain evidence="12 13">DSM 19092</strain>
    </source>
</reference>
<sequence length="280" mass="31032">MEEIFGVIGDPIGHSMSPLIHNDAFKHHHIKGVYLPFQVKQEHLKEAVEGIKALGIKGLNVTIPHKVSIMPMLDEIDESARLIGAVNTVQNRDGKLIGYNTDGVGFYKSIKPFVQKEHSEAQVLLIGAGGAARAILTTLAKEGFVNIDLVNRTKERAQQLKELCPFQINGKIYSLEEFRHTVKIYDLIVQTTSIGMSPHVHAKPLELSGLIHEQTVVTDIIYNPLQTAFLKEAKKLGAKTVDGVGMFVHQAAQAFQLWTGIEPNVQRMKNIVYEKLRGAS</sequence>
<feature type="binding site" evidence="8">
    <location>
        <begin position="15"/>
        <end position="17"/>
    </location>
    <ligand>
        <name>shikimate</name>
        <dbReference type="ChEBI" id="CHEBI:36208"/>
    </ligand>
</feature>
<feature type="binding site" evidence="8">
    <location>
        <position position="220"/>
    </location>
    <ligand>
        <name>NADP(+)</name>
        <dbReference type="ChEBI" id="CHEBI:58349"/>
    </ligand>
</feature>
<dbReference type="InterPro" id="IPR013708">
    <property type="entry name" value="Shikimate_DH-bd_N"/>
</dbReference>
<keyword evidence="5 8" id="KW-0560">Oxidoreductase</keyword>
<name>A0ABT9VK66_9BACI</name>
<dbReference type="InterPro" id="IPR011342">
    <property type="entry name" value="Shikimate_DH"/>
</dbReference>
<feature type="binding site" evidence="8">
    <location>
        <begin position="151"/>
        <end position="156"/>
    </location>
    <ligand>
        <name>NADP(+)</name>
        <dbReference type="ChEBI" id="CHEBI:58349"/>
    </ligand>
</feature>
<dbReference type="Pfam" id="PF08501">
    <property type="entry name" value="Shikimate_dh_N"/>
    <property type="match status" value="1"/>
</dbReference>
<comment type="function">
    <text evidence="8">Involved in the biosynthesis of the chorismate, which leads to the biosynthesis of aromatic amino acids. Catalyzes the reversible NADPH linked reduction of 3-dehydroshikimate (DHSA) to yield shikimate (SA).</text>
</comment>
<dbReference type="EMBL" id="JAUSTR010000001">
    <property type="protein sequence ID" value="MDQ0161267.1"/>
    <property type="molecule type" value="Genomic_DNA"/>
</dbReference>
<evidence type="ECO:0000259" key="11">
    <source>
        <dbReference type="Pfam" id="PF18317"/>
    </source>
</evidence>
<dbReference type="SUPFAM" id="SSF53223">
    <property type="entry name" value="Aminoacid dehydrogenase-like, N-terminal domain"/>
    <property type="match status" value="1"/>
</dbReference>
<evidence type="ECO:0000259" key="9">
    <source>
        <dbReference type="Pfam" id="PF01488"/>
    </source>
</evidence>
<feature type="binding site" evidence="8">
    <location>
        <begin position="127"/>
        <end position="131"/>
    </location>
    <ligand>
        <name>NADP(+)</name>
        <dbReference type="ChEBI" id="CHEBI:58349"/>
    </ligand>
</feature>
<dbReference type="EC" id="1.1.1.25" evidence="2 8"/>
<dbReference type="Pfam" id="PF18317">
    <property type="entry name" value="SDH_C"/>
    <property type="match status" value="1"/>
</dbReference>
<feature type="domain" description="SDH C-terminal" evidence="11">
    <location>
        <begin position="243"/>
        <end position="272"/>
    </location>
</feature>
<evidence type="ECO:0000256" key="6">
    <source>
        <dbReference type="ARBA" id="ARBA00023141"/>
    </source>
</evidence>
<comment type="caution">
    <text evidence="12">The sequence shown here is derived from an EMBL/GenBank/DDBJ whole genome shotgun (WGS) entry which is preliminary data.</text>
</comment>
<feature type="binding site" evidence="8">
    <location>
        <position position="102"/>
    </location>
    <ligand>
        <name>shikimate</name>
        <dbReference type="ChEBI" id="CHEBI:36208"/>
    </ligand>
</feature>
<dbReference type="NCBIfam" id="TIGR00507">
    <property type="entry name" value="aroE"/>
    <property type="match status" value="1"/>
</dbReference>
<feature type="binding site" evidence="8">
    <location>
        <position position="78"/>
    </location>
    <ligand>
        <name>NADP(+)</name>
        <dbReference type="ChEBI" id="CHEBI:58349"/>
    </ligand>
</feature>
<dbReference type="SUPFAM" id="SSF51735">
    <property type="entry name" value="NAD(P)-binding Rossmann-fold domains"/>
    <property type="match status" value="1"/>
</dbReference>
<comment type="similarity">
    <text evidence="8">Belongs to the shikimate dehydrogenase family.</text>
</comment>
<feature type="binding site" evidence="8">
    <location>
        <position position="243"/>
    </location>
    <ligand>
        <name>NADP(+)</name>
        <dbReference type="ChEBI" id="CHEBI:58349"/>
    </ligand>
</feature>
<evidence type="ECO:0000256" key="1">
    <source>
        <dbReference type="ARBA" id="ARBA00004871"/>
    </source>
</evidence>
<comment type="pathway">
    <text evidence="1 8">Metabolic intermediate biosynthesis; chorismate biosynthesis; chorismate from D-erythrose 4-phosphate and phosphoenolpyruvate: step 4/7.</text>
</comment>
<evidence type="ECO:0000313" key="13">
    <source>
        <dbReference type="Proteomes" id="UP001225646"/>
    </source>
</evidence>
<dbReference type="RefSeq" id="WP_419151088.1">
    <property type="nucleotide sequence ID" value="NZ_JAUSTR010000001.1"/>
</dbReference>
<evidence type="ECO:0000313" key="12">
    <source>
        <dbReference type="EMBL" id="MDQ0161267.1"/>
    </source>
</evidence>
<evidence type="ECO:0000259" key="10">
    <source>
        <dbReference type="Pfam" id="PF08501"/>
    </source>
</evidence>
<feature type="binding site" evidence="8">
    <location>
        <position position="222"/>
    </location>
    <ligand>
        <name>shikimate</name>
        <dbReference type="ChEBI" id="CHEBI:36208"/>
    </ligand>
</feature>
<feature type="binding site" evidence="8">
    <location>
        <position position="62"/>
    </location>
    <ligand>
        <name>shikimate</name>
        <dbReference type="ChEBI" id="CHEBI:36208"/>
    </ligand>
</feature>
<keyword evidence="13" id="KW-1185">Reference proteome</keyword>
<dbReference type="InterPro" id="IPR006151">
    <property type="entry name" value="Shikm_DH/Glu-tRNA_Rdtase"/>
</dbReference>
<keyword evidence="4 8" id="KW-0521">NADP</keyword>